<dbReference type="PANTHER" id="PTHR13318:SF238">
    <property type="entry name" value="F-BOX DOMAIN-CONTAINING PROTEIN"/>
    <property type="match status" value="1"/>
</dbReference>
<evidence type="ECO:0000313" key="2">
    <source>
        <dbReference type="EMBL" id="KAF7153052.1"/>
    </source>
</evidence>
<reference evidence="2" key="1">
    <citation type="submission" date="2019-11" db="EMBL/GenBank/DDBJ databases">
        <authorList>
            <person name="Liu Y."/>
            <person name="Hou J."/>
            <person name="Li T.-Q."/>
            <person name="Guan C.-H."/>
            <person name="Wu X."/>
            <person name="Wu H.-Z."/>
            <person name="Ling F."/>
            <person name="Zhang R."/>
            <person name="Shi X.-G."/>
            <person name="Ren J.-P."/>
            <person name="Chen E.-F."/>
            <person name="Sun J.-M."/>
        </authorList>
    </citation>
    <scope>NUCLEOTIDE SEQUENCE</scope>
    <source>
        <strain evidence="2">Adult_tree_wgs_1</strain>
        <tissue evidence="2">Leaves</tissue>
    </source>
</reference>
<dbReference type="SUPFAM" id="SSF52047">
    <property type="entry name" value="RNI-like"/>
    <property type="match status" value="1"/>
</dbReference>
<dbReference type="EMBL" id="WJXA01000001">
    <property type="protein sequence ID" value="KAF7153052.1"/>
    <property type="molecule type" value="Genomic_DNA"/>
</dbReference>
<accession>A0A834HFP7</accession>
<feature type="domain" description="F-box/LRR-repeat protein 15-like leucin rich repeat" evidence="1">
    <location>
        <begin position="380"/>
        <end position="512"/>
    </location>
</feature>
<keyword evidence="3" id="KW-1185">Reference proteome</keyword>
<dbReference type="Proteomes" id="UP000626092">
    <property type="component" value="Unassembled WGS sequence"/>
</dbReference>
<name>A0A834HFP7_RHOSS</name>
<dbReference type="OrthoDB" id="6066220at2759"/>
<dbReference type="Pfam" id="PF25372">
    <property type="entry name" value="DUF7885"/>
    <property type="match status" value="1"/>
</dbReference>
<dbReference type="GO" id="GO:0031146">
    <property type="term" value="P:SCF-dependent proteasomal ubiquitin-dependent protein catabolic process"/>
    <property type="evidence" value="ECO:0007669"/>
    <property type="project" value="TreeGrafter"/>
</dbReference>
<organism evidence="2 3">
    <name type="scientific">Rhododendron simsii</name>
    <name type="common">Sims's rhododendron</name>
    <dbReference type="NCBI Taxonomy" id="118357"/>
    <lineage>
        <taxon>Eukaryota</taxon>
        <taxon>Viridiplantae</taxon>
        <taxon>Streptophyta</taxon>
        <taxon>Embryophyta</taxon>
        <taxon>Tracheophyta</taxon>
        <taxon>Spermatophyta</taxon>
        <taxon>Magnoliopsida</taxon>
        <taxon>eudicotyledons</taxon>
        <taxon>Gunneridae</taxon>
        <taxon>Pentapetalae</taxon>
        <taxon>asterids</taxon>
        <taxon>Ericales</taxon>
        <taxon>Ericaceae</taxon>
        <taxon>Ericoideae</taxon>
        <taxon>Rhodoreae</taxon>
        <taxon>Rhododendron</taxon>
    </lineage>
</organism>
<dbReference type="InterPro" id="IPR006553">
    <property type="entry name" value="Leu-rich_rpt_Cys-con_subtyp"/>
</dbReference>
<dbReference type="InterPro" id="IPR057207">
    <property type="entry name" value="FBXL15_LRR"/>
</dbReference>
<dbReference type="Gene3D" id="3.80.10.10">
    <property type="entry name" value="Ribonuclease Inhibitor"/>
    <property type="match status" value="2"/>
</dbReference>
<dbReference type="InterPro" id="IPR032675">
    <property type="entry name" value="LRR_dom_sf"/>
</dbReference>
<evidence type="ECO:0000313" key="3">
    <source>
        <dbReference type="Proteomes" id="UP000626092"/>
    </source>
</evidence>
<dbReference type="PANTHER" id="PTHR13318">
    <property type="entry name" value="PARTNER OF PAIRED, ISOFORM B-RELATED"/>
    <property type="match status" value="1"/>
</dbReference>
<dbReference type="GO" id="GO:0019005">
    <property type="term" value="C:SCF ubiquitin ligase complex"/>
    <property type="evidence" value="ECO:0007669"/>
    <property type="project" value="TreeGrafter"/>
</dbReference>
<sequence length="555" mass="63236">MKKQRSGPSAGYYFPDDCWEFIFRKLREEDERDLDSISLVSKRFLSISNRVKLSLNIHDKTLPLLPNLVRRFGHIETIVIDSSYKKVQDIDGLVDQISRSGVLNLQAMKFPWWSTKLPRDDCFPRLEELRIRADKDSFFKGNDEVPGHITDDGVDALASKLKELKGIVFEGDACFITDQSLISLSTNCVKLRSISLSLCSFDQHRVTGDGISFVMRHSPNLTSLSLVMWSLQLSVFSFSMDDAFANAKNLHSLTMSRDLISDKLFCLVAKARPPLKKLKLSCFMGQNSEIHGALKMLLQAYQLTLEELTLQGWPLPDTVMGDLAQYLYNLTSIDFYGPLGWTSFTFYTLTKSCPLLEILKMTHTGRQEMDLFCPDYSHKNQHMRHLDISRNMWFTDMMLKNFGQVCPNLQFLDVSGCMRLTNFAIRKVLRRCPAITQLNINCLNISDVFGSYSDHCVVKLKTLKAQETQIDDKGMAMIGKRCRNLQYLDIRCCKKVTDKGVMEVVRSCARLRKVSSNILPQMAFSRPSLRNIDPPSCDGLSEKIINTVLSLGCRI</sequence>
<dbReference type="AlphaFoldDB" id="A0A834HFP7"/>
<protein>
    <recommendedName>
        <fullName evidence="1">F-box/LRR-repeat protein 15-like leucin rich repeat domain-containing protein</fullName>
    </recommendedName>
</protein>
<proteinExistence type="predicted"/>
<gene>
    <name evidence="2" type="ORF">RHSIM_Rhsim01G0015200</name>
</gene>
<evidence type="ECO:0000259" key="1">
    <source>
        <dbReference type="Pfam" id="PF25372"/>
    </source>
</evidence>
<comment type="caution">
    <text evidence="2">The sequence shown here is derived from an EMBL/GenBank/DDBJ whole genome shotgun (WGS) entry which is preliminary data.</text>
</comment>
<dbReference type="SMART" id="SM00367">
    <property type="entry name" value="LRR_CC"/>
    <property type="match status" value="2"/>
</dbReference>